<dbReference type="Proteomes" id="UP000194236">
    <property type="component" value="Unassembled WGS sequence"/>
</dbReference>
<feature type="non-terminal residue" evidence="2">
    <location>
        <position position="1"/>
    </location>
</feature>
<keyword evidence="3" id="KW-1185">Reference proteome</keyword>
<comment type="caution">
    <text evidence="2">The sequence shown here is derived from an EMBL/GenBank/DDBJ whole genome shotgun (WGS) entry which is preliminary data.</text>
</comment>
<evidence type="ECO:0000313" key="2">
    <source>
        <dbReference type="EMBL" id="OTF69033.1"/>
    </source>
</evidence>
<name>A0A1Y3AN52_EURMA</name>
<evidence type="ECO:0000256" key="1">
    <source>
        <dbReference type="SAM" id="MobiDB-lite"/>
    </source>
</evidence>
<protein>
    <submittedName>
        <fullName evidence="2">Uncharacterized protein</fullName>
    </submittedName>
</protein>
<gene>
    <name evidence="2" type="ORF">BLA29_015293</name>
</gene>
<proteinExistence type="predicted"/>
<sequence>RCGGQRHHEVAEEEDRLHQCGLGIRQIEPLFELGDQNIVQVAGHAPQGEQAADQHQLQPGRSGQIGAAVDTFGRGVLRDVALVNQRVAH</sequence>
<reference evidence="2 3" key="1">
    <citation type="submission" date="2017-03" db="EMBL/GenBank/DDBJ databases">
        <title>Genome Survey of Euroglyphus maynei.</title>
        <authorList>
            <person name="Arlian L.G."/>
            <person name="Morgan M.S."/>
            <person name="Rider S.D."/>
        </authorList>
    </citation>
    <scope>NUCLEOTIDE SEQUENCE [LARGE SCALE GENOMIC DNA]</scope>
    <source>
        <strain evidence="2">Arlian Lab</strain>
        <tissue evidence="2">Whole body</tissue>
    </source>
</reference>
<accession>A0A1Y3AN52</accession>
<evidence type="ECO:0000313" key="3">
    <source>
        <dbReference type="Proteomes" id="UP000194236"/>
    </source>
</evidence>
<dbReference type="EMBL" id="MUJZ01072502">
    <property type="protein sequence ID" value="OTF69033.1"/>
    <property type="molecule type" value="Genomic_DNA"/>
</dbReference>
<feature type="non-terminal residue" evidence="2">
    <location>
        <position position="89"/>
    </location>
</feature>
<organism evidence="2 3">
    <name type="scientific">Euroglyphus maynei</name>
    <name type="common">Mayne's house dust mite</name>
    <dbReference type="NCBI Taxonomy" id="6958"/>
    <lineage>
        <taxon>Eukaryota</taxon>
        <taxon>Metazoa</taxon>
        <taxon>Ecdysozoa</taxon>
        <taxon>Arthropoda</taxon>
        <taxon>Chelicerata</taxon>
        <taxon>Arachnida</taxon>
        <taxon>Acari</taxon>
        <taxon>Acariformes</taxon>
        <taxon>Sarcoptiformes</taxon>
        <taxon>Astigmata</taxon>
        <taxon>Psoroptidia</taxon>
        <taxon>Analgoidea</taxon>
        <taxon>Pyroglyphidae</taxon>
        <taxon>Pyroglyphinae</taxon>
        <taxon>Euroglyphus</taxon>
    </lineage>
</organism>
<dbReference type="AlphaFoldDB" id="A0A1Y3AN52"/>
<feature type="region of interest" description="Disordered" evidence="1">
    <location>
        <begin position="45"/>
        <end position="65"/>
    </location>
</feature>